<dbReference type="EMBL" id="FR854090">
    <property type="protein sequence ID" value="CCA88267.1"/>
    <property type="molecule type" value="Genomic_DNA"/>
</dbReference>
<gene>
    <name evidence="1" type="ORF">RALSY_mp10817</name>
</gene>
<evidence type="ECO:0000313" key="1">
    <source>
        <dbReference type="EMBL" id="CCA88267.1"/>
    </source>
</evidence>
<proteinExistence type="predicted"/>
<name>G3AAB8_9RALS</name>
<accession>G3AAB8</accession>
<dbReference type="AlphaFoldDB" id="G3AAB8"/>
<reference evidence="1" key="2">
    <citation type="submission" date="2011-04" db="EMBL/GenBank/DDBJ databases">
        <authorList>
            <person name="Genoscope - CEA"/>
        </authorList>
    </citation>
    <scope>NUCLEOTIDE SEQUENCE</scope>
    <source>
        <strain evidence="1">R24</strain>
    </source>
</reference>
<reference evidence="1" key="1">
    <citation type="journal article" date="2011" name="PLoS ONE">
        <title>Ralstonia syzygii, the Blood Disease Bacterium and some Asian R. solanacearum strains form a single genomic species despite divergent lifestyles.</title>
        <authorList>
            <person name="Remenant B."/>
            <person name="de Cambiaire J.C."/>
            <person name="Cellier G."/>
            <person name="Jacobs J.M."/>
            <person name="Mangenot S."/>
            <person name="Barbe V."/>
            <person name="Lajus A."/>
            <person name="Vallenet D."/>
            <person name="Medigue C."/>
            <person name="Fegan M."/>
            <person name="Allen C."/>
            <person name="Prior P."/>
        </authorList>
    </citation>
    <scope>NUCLEOTIDE SEQUENCE</scope>
    <source>
        <strain evidence="1">R24</strain>
    </source>
</reference>
<sequence length="96" mass="10793">MPIVSNPFMDIPNQHIHSPATLIALLAKIARNIRLAHVPQGHLKQFALIRPVPLMFLDVKMKVIQNPTTKPNFNAGVNEFIVFRLTGWIIGISWSS</sequence>
<organism evidence="1">
    <name type="scientific">Ralstonia syzygii R24</name>
    <dbReference type="NCBI Taxonomy" id="907261"/>
    <lineage>
        <taxon>Bacteria</taxon>
        <taxon>Pseudomonadati</taxon>
        <taxon>Pseudomonadota</taxon>
        <taxon>Betaproteobacteria</taxon>
        <taxon>Burkholderiales</taxon>
        <taxon>Burkholderiaceae</taxon>
        <taxon>Ralstonia</taxon>
        <taxon>Ralstonia solanacearum species complex</taxon>
    </lineage>
</organism>
<protein>
    <submittedName>
        <fullName evidence="1">Uncharacterized protein</fullName>
    </submittedName>
</protein>